<dbReference type="GO" id="GO:0006166">
    <property type="term" value="P:purine ribonucleoside salvage"/>
    <property type="evidence" value="ECO:0007669"/>
    <property type="project" value="UniProtKB-KW"/>
</dbReference>
<protein>
    <recommendedName>
        <fullName evidence="6">Adenosine deaminase domain-containing protein</fullName>
    </recommendedName>
</protein>
<evidence type="ECO:0000256" key="3">
    <source>
        <dbReference type="ARBA" id="ARBA00022723"/>
    </source>
</evidence>
<evidence type="ECO:0000259" key="6">
    <source>
        <dbReference type="Pfam" id="PF00962"/>
    </source>
</evidence>
<comment type="cofactor">
    <cofactor evidence="1">
        <name>Zn(2+)</name>
        <dbReference type="ChEBI" id="CHEBI:29105"/>
    </cofactor>
</comment>
<evidence type="ECO:0000256" key="4">
    <source>
        <dbReference type="ARBA" id="ARBA00022726"/>
    </source>
</evidence>
<keyword evidence="3" id="KW-0479">Metal-binding</keyword>
<gene>
    <name evidence="7" type="ORF">BRAN1462_LOCUS55934</name>
</gene>
<evidence type="ECO:0000256" key="5">
    <source>
        <dbReference type="ARBA" id="ARBA00022801"/>
    </source>
</evidence>
<dbReference type="EMBL" id="HBGW01088359">
    <property type="protein sequence ID" value="CAD9638112.1"/>
    <property type="molecule type" value="Transcribed_RNA"/>
</dbReference>
<dbReference type="AlphaFoldDB" id="A0A7S2QBN3"/>
<proteinExistence type="predicted"/>
<dbReference type="GO" id="GO:0046103">
    <property type="term" value="P:inosine biosynthetic process"/>
    <property type="evidence" value="ECO:0007669"/>
    <property type="project" value="TreeGrafter"/>
</dbReference>
<dbReference type="InterPro" id="IPR006330">
    <property type="entry name" value="Ado/ade_deaminase"/>
</dbReference>
<dbReference type="Pfam" id="PF00962">
    <property type="entry name" value="A_deaminase"/>
    <property type="match status" value="1"/>
</dbReference>
<organism evidence="7">
    <name type="scientific">Zooxanthella nutricula</name>
    <dbReference type="NCBI Taxonomy" id="1333877"/>
    <lineage>
        <taxon>Eukaryota</taxon>
        <taxon>Sar</taxon>
        <taxon>Alveolata</taxon>
        <taxon>Dinophyceae</taxon>
        <taxon>Peridiniales</taxon>
        <taxon>Peridiniales incertae sedis</taxon>
        <taxon>Zooxanthella</taxon>
    </lineage>
</organism>
<evidence type="ECO:0000256" key="2">
    <source>
        <dbReference type="ARBA" id="ARBA00005058"/>
    </source>
</evidence>
<dbReference type="Gene3D" id="3.20.20.140">
    <property type="entry name" value="Metal-dependent hydrolases"/>
    <property type="match status" value="1"/>
</dbReference>
<dbReference type="GO" id="GO:0046872">
    <property type="term" value="F:metal ion binding"/>
    <property type="evidence" value="ECO:0007669"/>
    <property type="project" value="UniProtKB-KW"/>
</dbReference>
<name>A0A7S2QBN3_9DINO</name>
<dbReference type="GO" id="GO:0004000">
    <property type="term" value="F:adenosine deaminase activity"/>
    <property type="evidence" value="ECO:0007669"/>
    <property type="project" value="TreeGrafter"/>
</dbReference>
<dbReference type="PANTHER" id="PTHR11409">
    <property type="entry name" value="ADENOSINE DEAMINASE"/>
    <property type="match status" value="1"/>
</dbReference>
<dbReference type="InterPro" id="IPR032466">
    <property type="entry name" value="Metal_Hydrolase"/>
</dbReference>
<evidence type="ECO:0000256" key="1">
    <source>
        <dbReference type="ARBA" id="ARBA00001947"/>
    </source>
</evidence>
<sequence>MLEEVRARRITLECCPISNQVLGYFPDLAAHPAVGLLRAGIPMTISPDDPGMWHYCDVSYDFAAVVGAWNLTLTELKALARNSLTFSTLRGKQREEAVQAWEADWERWIEAENKQLGTKG</sequence>
<keyword evidence="4" id="KW-0660">Purine salvage</keyword>
<comment type="pathway">
    <text evidence="2">Purine metabolism; purine nucleoside salvage.</text>
</comment>
<reference evidence="7" key="1">
    <citation type="submission" date="2021-01" db="EMBL/GenBank/DDBJ databases">
        <authorList>
            <person name="Corre E."/>
            <person name="Pelletier E."/>
            <person name="Niang G."/>
            <person name="Scheremetjew M."/>
            <person name="Finn R."/>
            <person name="Kale V."/>
            <person name="Holt S."/>
            <person name="Cochrane G."/>
            <person name="Meng A."/>
            <person name="Brown T."/>
            <person name="Cohen L."/>
        </authorList>
    </citation>
    <scope>NUCLEOTIDE SEQUENCE</scope>
    <source>
        <strain evidence="7">RCC3387</strain>
    </source>
</reference>
<accession>A0A7S2QBN3</accession>
<dbReference type="UniPathway" id="UPA00606"/>
<dbReference type="PANTHER" id="PTHR11409:SF39">
    <property type="entry name" value="ADENOSINE DEAMINASE 2"/>
    <property type="match status" value="1"/>
</dbReference>
<feature type="domain" description="Adenosine deaminase" evidence="6">
    <location>
        <begin position="2"/>
        <end position="96"/>
    </location>
</feature>
<dbReference type="GO" id="GO:0006154">
    <property type="term" value="P:adenosine catabolic process"/>
    <property type="evidence" value="ECO:0007669"/>
    <property type="project" value="TreeGrafter"/>
</dbReference>
<evidence type="ECO:0000313" key="7">
    <source>
        <dbReference type="EMBL" id="CAD9638112.1"/>
    </source>
</evidence>
<dbReference type="InterPro" id="IPR001365">
    <property type="entry name" value="A_deaminase_dom"/>
</dbReference>
<keyword evidence="5" id="KW-0378">Hydrolase</keyword>
<dbReference type="SUPFAM" id="SSF51556">
    <property type="entry name" value="Metallo-dependent hydrolases"/>
    <property type="match status" value="1"/>
</dbReference>